<dbReference type="PRINTS" id="PR01837">
    <property type="entry name" value="MGTCSAPBPROT"/>
</dbReference>
<organism evidence="9 10">
    <name type="scientific">Devosia sediminis</name>
    <dbReference type="NCBI Taxonomy" id="2798801"/>
    <lineage>
        <taxon>Bacteria</taxon>
        <taxon>Pseudomonadati</taxon>
        <taxon>Pseudomonadota</taxon>
        <taxon>Alphaproteobacteria</taxon>
        <taxon>Hyphomicrobiales</taxon>
        <taxon>Devosiaceae</taxon>
        <taxon>Devosia</taxon>
    </lineage>
</organism>
<evidence type="ECO:0000313" key="10">
    <source>
        <dbReference type="Proteomes" id="UP000602124"/>
    </source>
</evidence>
<feature type="transmembrane region" description="Helical" evidence="7">
    <location>
        <begin position="131"/>
        <end position="152"/>
    </location>
</feature>
<dbReference type="InterPro" id="IPR049177">
    <property type="entry name" value="MgtC_SapB_SrpB_YhiD_N"/>
</dbReference>
<protein>
    <recommendedName>
        <fullName evidence="7">Protein MgtC</fullName>
    </recommendedName>
</protein>
<keyword evidence="7" id="KW-0997">Cell inner membrane</keyword>
<feature type="transmembrane region" description="Helical" evidence="7">
    <location>
        <begin position="48"/>
        <end position="70"/>
    </location>
</feature>
<evidence type="ECO:0000259" key="8">
    <source>
        <dbReference type="Pfam" id="PF02308"/>
    </source>
</evidence>
<name>A0A934IUS4_9HYPH</name>
<dbReference type="AlphaFoldDB" id="A0A934IUS4"/>
<keyword evidence="3" id="KW-1003">Cell membrane</keyword>
<dbReference type="PANTHER" id="PTHR33778:SF1">
    <property type="entry name" value="MAGNESIUM TRANSPORTER YHID-RELATED"/>
    <property type="match status" value="1"/>
</dbReference>
<feature type="transmembrane region" description="Helical" evidence="7">
    <location>
        <begin position="12"/>
        <end position="36"/>
    </location>
</feature>
<dbReference type="RefSeq" id="WP_198874582.1">
    <property type="nucleotide sequence ID" value="NZ_JAEKMH010000001.1"/>
</dbReference>
<dbReference type="InterPro" id="IPR003416">
    <property type="entry name" value="MgtC/SapB/SrpB/YhiD_fam"/>
</dbReference>
<reference evidence="9" key="1">
    <citation type="submission" date="2020-12" db="EMBL/GenBank/DDBJ databases">
        <title>Devosia sp. MSA67 isolated from Mo River.</title>
        <authorList>
            <person name="Ma F."/>
            <person name="Zi Z."/>
        </authorList>
    </citation>
    <scope>NUCLEOTIDE SEQUENCE</scope>
    <source>
        <strain evidence="9">MSA67</strain>
    </source>
</reference>
<keyword evidence="4 7" id="KW-0812">Transmembrane</keyword>
<proteinExistence type="inferred from homology"/>
<dbReference type="Pfam" id="PF02308">
    <property type="entry name" value="MgtC"/>
    <property type="match status" value="1"/>
</dbReference>
<accession>A0A934IUS4</accession>
<evidence type="ECO:0000256" key="2">
    <source>
        <dbReference type="ARBA" id="ARBA00009298"/>
    </source>
</evidence>
<evidence type="ECO:0000256" key="7">
    <source>
        <dbReference type="RuleBase" id="RU365041"/>
    </source>
</evidence>
<gene>
    <name evidence="9" type="ORF">JEQ47_01290</name>
</gene>
<comment type="similarity">
    <text evidence="2 7">Belongs to the MgtC/SapB family.</text>
</comment>
<sequence>MDIGNEFGWVDTYLPAHIIGVRLAIAAALGAVIGFEREMNTAGAGLRTHILISVAAALFTILAFEIFHTIEFGAQGPQADPIRAVEAVTAGIAFLGAGAIFRSGAGVQGLTTGAGMWLAGAVGLATSMGFYLVAVGVALLAVIVMAALRFVAHHVIRGSEGELVDGDGPRGETNRRAEER</sequence>
<evidence type="ECO:0000313" key="9">
    <source>
        <dbReference type="EMBL" id="MBJ3783340.1"/>
    </source>
</evidence>
<dbReference type="Proteomes" id="UP000602124">
    <property type="component" value="Unassembled WGS sequence"/>
</dbReference>
<evidence type="ECO:0000256" key="1">
    <source>
        <dbReference type="ARBA" id="ARBA00004651"/>
    </source>
</evidence>
<evidence type="ECO:0000256" key="3">
    <source>
        <dbReference type="ARBA" id="ARBA00022475"/>
    </source>
</evidence>
<evidence type="ECO:0000256" key="4">
    <source>
        <dbReference type="ARBA" id="ARBA00022692"/>
    </source>
</evidence>
<evidence type="ECO:0000256" key="6">
    <source>
        <dbReference type="ARBA" id="ARBA00023136"/>
    </source>
</evidence>
<keyword evidence="10" id="KW-1185">Reference proteome</keyword>
<dbReference type="PANTHER" id="PTHR33778">
    <property type="entry name" value="PROTEIN MGTC"/>
    <property type="match status" value="1"/>
</dbReference>
<keyword evidence="5 7" id="KW-1133">Transmembrane helix</keyword>
<feature type="domain" description="MgtC/SapB/SrpB/YhiD N-terminal" evidence="8">
    <location>
        <begin position="23"/>
        <end position="152"/>
    </location>
</feature>
<evidence type="ECO:0000256" key="5">
    <source>
        <dbReference type="ARBA" id="ARBA00022989"/>
    </source>
</evidence>
<dbReference type="EMBL" id="JAEKMH010000001">
    <property type="protein sequence ID" value="MBJ3783340.1"/>
    <property type="molecule type" value="Genomic_DNA"/>
</dbReference>
<keyword evidence="6 7" id="KW-0472">Membrane</keyword>
<dbReference type="GO" id="GO:0005886">
    <property type="term" value="C:plasma membrane"/>
    <property type="evidence" value="ECO:0007669"/>
    <property type="project" value="UniProtKB-SubCell"/>
</dbReference>
<comment type="caution">
    <text evidence="9">The sequence shown here is derived from an EMBL/GenBank/DDBJ whole genome shotgun (WGS) entry which is preliminary data.</text>
</comment>
<comment type="subcellular location">
    <subcellularLocation>
        <location evidence="7">Cell inner membrane</location>
        <topology evidence="7">Multi-pass membrane protein</topology>
    </subcellularLocation>
    <subcellularLocation>
        <location evidence="1">Cell membrane</location>
        <topology evidence="1">Multi-pass membrane protein</topology>
    </subcellularLocation>
</comment>
<feature type="transmembrane region" description="Helical" evidence="7">
    <location>
        <begin position="82"/>
        <end position="100"/>
    </location>
</feature>